<evidence type="ECO:0000313" key="4">
    <source>
        <dbReference type="Proteomes" id="UP000266492"/>
    </source>
</evidence>
<evidence type="ECO:0000313" key="3">
    <source>
        <dbReference type="EMBL" id="RGS82005.1"/>
    </source>
</evidence>
<dbReference type="Gene3D" id="3.30.920.90">
    <property type="match status" value="1"/>
</dbReference>
<proteinExistence type="predicted"/>
<dbReference type="InterPro" id="IPR027417">
    <property type="entry name" value="P-loop_NTPase"/>
</dbReference>
<evidence type="ECO:0000259" key="1">
    <source>
        <dbReference type="Pfam" id="PF12102"/>
    </source>
</evidence>
<dbReference type="Pfam" id="PF26345">
    <property type="entry name" value="ScoMcrA_N"/>
    <property type="match status" value="1"/>
</dbReference>
<dbReference type="SUPFAM" id="SSF52540">
    <property type="entry name" value="P-loop containing nucleoside triphosphate hydrolases"/>
    <property type="match status" value="1"/>
</dbReference>
<dbReference type="InterPro" id="IPR052934">
    <property type="entry name" value="Methyl-DNA_Rec/Restrict_Enz"/>
</dbReference>
<dbReference type="InterPro" id="IPR058807">
    <property type="entry name" value="ScoMcrA_N"/>
</dbReference>
<feature type="domain" description="ScoMcrA-like N-terminal head" evidence="2">
    <location>
        <begin position="30"/>
        <end position="85"/>
    </location>
</feature>
<name>A0A395VYM4_BACOV</name>
<dbReference type="RefSeq" id="WP_118418964.1">
    <property type="nucleotide sequence ID" value="NZ_QRVZ01000014.1"/>
</dbReference>
<dbReference type="Gene3D" id="3.40.50.300">
    <property type="entry name" value="P-loop containing nucleotide triphosphate hydrolases"/>
    <property type="match status" value="1"/>
</dbReference>
<evidence type="ECO:0000259" key="2">
    <source>
        <dbReference type="Pfam" id="PF26345"/>
    </source>
</evidence>
<dbReference type="Proteomes" id="UP000266492">
    <property type="component" value="Unassembled WGS sequence"/>
</dbReference>
<accession>A0A395VYM4</accession>
<feature type="domain" description="Type IV methyl-directed restriction enzyme EcoKMcrB subunit DNA-binding" evidence="1">
    <location>
        <begin position="95"/>
        <end position="171"/>
    </location>
</feature>
<organism evidence="3 4">
    <name type="scientific">Bacteroides ovatus</name>
    <dbReference type="NCBI Taxonomy" id="28116"/>
    <lineage>
        <taxon>Bacteria</taxon>
        <taxon>Pseudomonadati</taxon>
        <taxon>Bacteroidota</taxon>
        <taxon>Bacteroidia</taxon>
        <taxon>Bacteroidales</taxon>
        <taxon>Bacteroidaceae</taxon>
        <taxon>Bacteroides</taxon>
    </lineage>
</organism>
<dbReference type="InterPro" id="IPR021961">
    <property type="entry name" value="McrB_DNA-bd"/>
</dbReference>
<protein>
    <submittedName>
        <fullName evidence="3">DUF3578 domain-containing protein</fullName>
    </submittedName>
</protein>
<dbReference type="PANTHER" id="PTHR37291:SF1">
    <property type="entry name" value="TYPE IV METHYL-DIRECTED RESTRICTION ENZYME ECOKMCRB SUBUNIT"/>
    <property type="match status" value="1"/>
</dbReference>
<reference evidence="3 4" key="1">
    <citation type="submission" date="2018-08" db="EMBL/GenBank/DDBJ databases">
        <title>A genome reference for cultivated species of the human gut microbiota.</title>
        <authorList>
            <person name="Zou Y."/>
            <person name="Xue W."/>
            <person name="Luo G."/>
        </authorList>
    </citation>
    <scope>NUCLEOTIDE SEQUENCE [LARGE SCALE GENOMIC DNA]</scope>
    <source>
        <strain evidence="3 4">AF20-9LB</strain>
    </source>
</reference>
<comment type="caution">
    <text evidence="3">The sequence shown here is derived from an EMBL/GenBank/DDBJ whole genome shotgun (WGS) entry which is preliminary data.</text>
</comment>
<sequence length="628" mass="71780">MKELPRNIKRDDILQGIRKIEEEGIPPQAHSSTYDLLYNGKRFPPKLVLAYANIFANGEELDRNEFEGGKGTTCFKILKDNGFKIVLKNESNSISETLVKFLEQAKGNSLKTKDYIRYFDDLQVKVSFGMASLARVPWISFLAQGQKTSNGIYPVYLFYKKYNILVLAYGISEGTVPVVTWNLDTNVETINSYFKKRNIIPDRYGDSYVYAVYDTTKPLNYTLIEEDLKRIIAQYKNIITSDKNSLIALSGQSKKYDEKDFEPESFMNDLNSTGLVFSSEFVSRFILSLLTKPFVILSGLAGSGKTQLAMMFAKWICEDIDKQVCMIPVGADWTNREFLIGYPNALEKGAYVKPDNGALDLIIEANKNPRKPYFLILDEMNLSYVERYFSDFLSVMESEEGIPLMKNCIDKEITPVIKLPRNLFIIGTINVDETTYMFSPKVLDRANVLEFRIMEKDMKDFLQKLQPIHKDIINNKGVEQATSFVKMAVDSWGLQISEEHKASIITSLECFFYELKKIHAEFGYRTACEIFRFMALAEKVNTKLEGDAIVDAAIIQKLLPKLHGSRKKVEPVLKALWNLCLVKGSELTLENTIEFVHNDQFKYPLSAEKIWRMYCVALDNGFTSFAEA</sequence>
<dbReference type="AlphaFoldDB" id="A0A395VYM4"/>
<dbReference type="EMBL" id="QRVZ01000014">
    <property type="protein sequence ID" value="RGS82005.1"/>
    <property type="molecule type" value="Genomic_DNA"/>
</dbReference>
<dbReference type="PANTHER" id="PTHR37291">
    <property type="entry name" value="5-METHYLCYTOSINE-SPECIFIC RESTRICTION ENZYME B"/>
    <property type="match status" value="1"/>
</dbReference>
<gene>
    <name evidence="3" type="ORF">DWX70_17040</name>
</gene>
<dbReference type="Pfam" id="PF12102">
    <property type="entry name" value="MrcB_N"/>
    <property type="match status" value="1"/>
</dbReference>